<reference evidence="2 3" key="1">
    <citation type="submission" date="2017-11" db="EMBL/GenBank/DDBJ databases">
        <title>Isolation and Characterization of Methanogenic Archaea from Saline Meromictic Lake at Siberia.</title>
        <authorList>
            <person name="Shen Y."/>
            <person name="Huang H.-H."/>
            <person name="Lai M.-C."/>
            <person name="Chen S.-C."/>
        </authorList>
    </citation>
    <scope>NUCLEOTIDE SEQUENCE [LARGE SCALE GENOMIC DNA]</scope>
    <source>
        <strain evidence="2 3">SY-01</strain>
    </source>
</reference>
<accession>A0A4E0Q003</accession>
<keyword evidence="3" id="KW-1185">Reference proteome</keyword>
<dbReference type="Gene3D" id="1.10.10.10">
    <property type="entry name" value="Winged helix-like DNA-binding domain superfamily/Winged helix DNA-binding domain"/>
    <property type="match status" value="1"/>
</dbReference>
<dbReference type="AlphaFoldDB" id="A0A4E0Q003"/>
<organism evidence="2 3">
    <name type="scientific">Methanolobus halotolerans</name>
    <dbReference type="NCBI Taxonomy" id="2052935"/>
    <lineage>
        <taxon>Archaea</taxon>
        <taxon>Methanobacteriati</taxon>
        <taxon>Methanobacteriota</taxon>
        <taxon>Stenosarchaea group</taxon>
        <taxon>Methanomicrobia</taxon>
        <taxon>Methanosarcinales</taxon>
        <taxon>Methanosarcinaceae</taxon>
        <taxon>Methanolobus</taxon>
    </lineage>
</organism>
<dbReference type="Pfam" id="PF08784">
    <property type="entry name" value="RPA_C"/>
    <property type="match status" value="1"/>
</dbReference>
<dbReference type="Proteomes" id="UP000297295">
    <property type="component" value="Unassembled WGS sequence"/>
</dbReference>
<protein>
    <submittedName>
        <fullName evidence="2">DNA-binding protein</fullName>
    </submittedName>
</protein>
<dbReference type="EMBL" id="PGGK01000004">
    <property type="protein sequence ID" value="TGC09652.1"/>
    <property type="molecule type" value="Genomic_DNA"/>
</dbReference>
<gene>
    <name evidence="2" type="ORF">CUN85_04615</name>
</gene>
<comment type="caution">
    <text evidence="2">The sequence shown here is derived from an EMBL/GenBank/DDBJ whole genome shotgun (WGS) entry which is preliminary data.</text>
</comment>
<feature type="domain" description="Replication protein A C-terminal" evidence="1">
    <location>
        <begin position="220"/>
        <end position="282"/>
    </location>
</feature>
<keyword evidence="2" id="KW-0238">DNA-binding</keyword>
<sequence>MAEREMAHRLFAREFNDARFQVSPGDDRSSEHDLHSPNFLVTKAGAKVNRLFIAGVVTEVEDIGNQKGVEKELWKARISDPTGTFTVYSGSYQPEASVFLSTVEVPSYVTIVGKVRSYEPGDGSVFVSIRPEEINHANEDIRNRWVVETARLTLDRLDVFEDILSSDMKETEIVEFLSGGDVSSNIREGICLALDYYHTDLAYLKDLKENVRNALVTIEKGFSSRTGSQSDAEDLILHILEGMNEGKGLEYSVLVREANSKDMPVDAVDSAVRSLLSRGHIYEPKVGFLRLVL</sequence>
<evidence type="ECO:0000259" key="1">
    <source>
        <dbReference type="Pfam" id="PF08784"/>
    </source>
</evidence>
<name>A0A4E0Q003_9EURY</name>
<dbReference type="InterPro" id="IPR014892">
    <property type="entry name" value="RPA_C"/>
</dbReference>
<dbReference type="InterPro" id="IPR036388">
    <property type="entry name" value="WH-like_DNA-bd_sf"/>
</dbReference>
<evidence type="ECO:0000313" key="3">
    <source>
        <dbReference type="Proteomes" id="UP000297295"/>
    </source>
</evidence>
<proteinExistence type="predicted"/>
<dbReference type="GO" id="GO:0003677">
    <property type="term" value="F:DNA binding"/>
    <property type="evidence" value="ECO:0007669"/>
    <property type="project" value="UniProtKB-KW"/>
</dbReference>
<evidence type="ECO:0000313" key="2">
    <source>
        <dbReference type="EMBL" id="TGC09652.1"/>
    </source>
</evidence>